<dbReference type="Gene3D" id="1.10.10.1320">
    <property type="entry name" value="Anti-sigma factor, zinc-finger domain"/>
    <property type="match status" value="1"/>
</dbReference>
<keyword evidence="3" id="KW-0472">Membrane</keyword>
<feature type="domain" description="Putative zinc-finger" evidence="4">
    <location>
        <begin position="8"/>
        <end position="39"/>
    </location>
</feature>
<sequence length="355" mass="41303">MQERHILVKELLSLYIDDMVDSKAKEIIEEHLQECDECRAELTGLRDDKDFSIVFNDEEINEDNTKQSEVAFITRVSKYRKKIMLYITAFLLSFTIGSWYLSKERAEEKWQAKQNKANQELVKLDSELVSLSPPQEQIMKNSGLDLQLKTKQISTSETIFSYTYQWSNPNIDFVQEDIYWPNTLIAMDLTNNTVLTNKENKSNFGNSILEETWTLSGIEKNTEFIGVELPNLAVFYKTPGISIPLLQDKETVINKEISVNNVRFLIEKAVINDSKIDVYYKQLDEISKVGLYELSFNITDENKKSWSKEPKIDFQNDEQRIFSIPIYKDMKSPLTLNVKHAVLIIPGMHYKFMIS</sequence>
<keyword evidence="5" id="KW-0863">Zinc-finger</keyword>
<proteinExistence type="inferred from homology"/>
<keyword evidence="3" id="KW-0812">Transmembrane</keyword>
<dbReference type="InterPro" id="IPR027383">
    <property type="entry name" value="Znf_put"/>
</dbReference>
<dbReference type="GO" id="GO:0008270">
    <property type="term" value="F:zinc ion binding"/>
    <property type="evidence" value="ECO:0007669"/>
    <property type="project" value="UniProtKB-KW"/>
</dbReference>
<feature type="transmembrane region" description="Helical" evidence="3">
    <location>
        <begin position="83"/>
        <end position="101"/>
    </location>
</feature>
<dbReference type="Pfam" id="PF13490">
    <property type="entry name" value="zf-HC2"/>
    <property type="match status" value="1"/>
</dbReference>
<keyword evidence="5" id="KW-0479">Metal-binding</keyword>
<keyword evidence="3" id="KW-1133">Transmembrane helix</keyword>
<dbReference type="AlphaFoldDB" id="A0A072NFX8"/>
<comment type="similarity">
    <text evidence="1">Belongs to the zinc-associated anti-sigma factor (ZAS) superfamily. Anti-sigma-W factor family.</text>
</comment>
<gene>
    <name evidence="5" type="ORF">M670_04699</name>
</gene>
<dbReference type="RefSeq" id="WP_035198827.1">
    <property type="nucleotide sequence ID" value="NZ_JJRY01000035.1"/>
</dbReference>
<name>A0A072NFX8_SCHAZ</name>
<evidence type="ECO:0000256" key="3">
    <source>
        <dbReference type="SAM" id="Phobius"/>
    </source>
</evidence>
<accession>A0A072NFX8</accession>
<evidence type="ECO:0000313" key="5">
    <source>
        <dbReference type="EMBL" id="KEF36102.1"/>
    </source>
</evidence>
<dbReference type="InterPro" id="IPR041916">
    <property type="entry name" value="Anti_sigma_zinc_sf"/>
</dbReference>
<organism evidence="5 6">
    <name type="scientific">Schinkia azotoformans MEV2011</name>
    <dbReference type="NCBI Taxonomy" id="1348973"/>
    <lineage>
        <taxon>Bacteria</taxon>
        <taxon>Bacillati</taxon>
        <taxon>Bacillota</taxon>
        <taxon>Bacilli</taxon>
        <taxon>Bacillales</taxon>
        <taxon>Bacillaceae</taxon>
        <taxon>Calidifontibacillus/Schinkia group</taxon>
        <taxon>Schinkia</taxon>
    </lineage>
</organism>
<dbReference type="PATRIC" id="fig|1348973.3.peg.4570"/>
<protein>
    <recommendedName>
        <fullName evidence="2">Anti-sigma-W factor RsiW</fullName>
    </recommendedName>
</protein>
<evidence type="ECO:0000256" key="1">
    <source>
        <dbReference type="ARBA" id="ARBA00024353"/>
    </source>
</evidence>
<evidence type="ECO:0000259" key="4">
    <source>
        <dbReference type="Pfam" id="PF13490"/>
    </source>
</evidence>
<dbReference type="Proteomes" id="UP000027936">
    <property type="component" value="Unassembled WGS sequence"/>
</dbReference>
<reference evidence="5 6" key="1">
    <citation type="submission" date="2014-04" db="EMBL/GenBank/DDBJ databases">
        <title>Draft genome sequence of Bacillus azotoformans MEV2011, a (co-) denitrifying strain unable to grow in the presence of oxygen.</title>
        <authorList>
            <person name="Nielsen M."/>
            <person name="Schreiber L."/>
            <person name="Finster K."/>
            <person name="Schramm A."/>
        </authorList>
    </citation>
    <scope>NUCLEOTIDE SEQUENCE [LARGE SCALE GENOMIC DNA]</scope>
    <source>
        <strain evidence="5 6">MEV2011</strain>
    </source>
</reference>
<dbReference type="EMBL" id="JJRY01000035">
    <property type="protein sequence ID" value="KEF36102.1"/>
    <property type="molecule type" value="Genomic_DNA"/>
</dbReference>
<evidence type="ECO:0000256" key="2">
    <source>
        <dbReference type="ARBA" id="ARBA00024438"/>
    </source>
</evidence>
<keyword evidence="5" id="KW-0862">Zinc</keyword>
<evidence type="ECO:0000313" key="6">
    <source>
        <dbReference type="Proteomes" id="UP000027936"/>
    </source>
</evidence>
<comment type="caution">
    <text evidence="5">The sequence shown here is derived from an EMBL/GenBank/DDBJ whole genome shotgun (WGS) entry which is preliminary data.</text>
</comment>
<dbReference type="OrthoDB" id="6194834at2"/>